<dbReference type="InterPro" id="IPR001647">
    <property type="entry name" value="HTH_TetR"/>
</dbReference>
<dbReference type="InterPro" id="IPR023772">
    <property type="entry name" value="DNA-bd_HTH_TetR-type_CS"/>
</dbReference>
<keyword evidence="3" id="KW-0804">Transcription</keyword>
<dbReference type="PRINTS" id="PR00455">
    <property type="entry name" value="HTHTETR"/>
</dbReference>
<name>A0A938BUR1_UNCW3</name>
<feature type="domain" description="HTH tetR-type" evidence="5">
    <location>
        <begin position="6"/>
        <end position="66"/>
    </location>
</feature>
<dbReference type="InterPro" id="IPR050109">
    <property type="entry name" value="HTH-type_TetR-like_transc_reg"/>
</dbReference>
<accession>A0A938BUR1</accession>
<gene>
    <name evidence="6" type="ORF">FJY68_13935</name>
</gene>
<dbReference type="Pfam" id="PF00440">
    <property type="entry name" value="TetR_N"/>
    <property type="match status" value="1"/>
</dbReference>
<dbReference type="PROSITE" id="PS50977">
    <property type="entry name" value="HTH_TETR_2"/>
    <property type="match status" value="1"/>
</dbReference>
<dbReference type="GO" id="GO:0000976">
    <property type="term" value="F:transcription cis-regulatory region binding"/>
    <property type="evidence" value="ECO:0007669"/>
    <property type="project" value="TreeGrafter"/>
</dbReference>
<evidence type="ECO:0000313" key="6">
    <source>
        <dbReference type="EMBL" id="MBM3332922.1"/>
    </source>
</evidence>
<evidence type="ECO:0000256" key="4">
    <source>
        <dbReference type="PROSITE-ProRule" id="PRU00335"/>
    </source>
</evidence>
<dbReference type="AlphaFoldDB" id="A0A938BUR1"/>
<dbReference type="Proteomes" id="UP000779900">
    <property type="component" value="Unassembled WGS sequence"/>
</dbReference>
<feature type="non-terminal residue" evidence="6">
    <location>
        <position position="100"/>
    </location>
</feature>
<evidence type="ECO:0000313" key="7">
    <source>
        <dbReference type="Proteomes" id="UP000779900"/>
    </source>
</evidence>
<keyword evidence="1" id="KW-0805">Transcription regulation</keyword>
<evidence type="ECO:0000259" key="5">
    <source>
        <dbReference type="PROSITE" id="PS50977"/>
    </source>
</evidence>
<comment type="caution">
    <text evidence="6">The sequence shown here is derived from an EMBL/GenBank/DDBJ whole genome shotgun (WGS) entry which is preliminary data.</text>
</comment>
<dbReference type="FunFam" id="1.10.10.60:FF:000141">
    <property type="entry name" value="TetR family transcriptional regulator"/>
    <property type="match status" value="1"/>
</dbReference>
<dbReference type="PANTHER" id="PTHR30055:SF148">
    <property type="entry name" value="TETR-FAMILY TRANSCRIPTIONAL REGULATOR"/>
    <property type="match status" value="1"/>
</dbReference>
<evidence type="ECO:0000256" key="1">
    <source>
        <dbReference type="ARBA" id="ARBA00023015"/>
    </source>
</evidence>
<reference evidence="6" key="1">
    <citation type="submission" date="2019-03" db="EMBL/GenBank/DDBJ databases">
        <title>Lake Tanganyika Metagenome-Assembled Genomes (MAGs).</title>
        <authorList>
            <person name="Tran P."/>
        </authorList>
    </citation>
    <scope>NUCLEOTIDE SEQUENCE</scope>
    <source>
        <strain evidence="6">K_DeepCast_150m_m2_040</strain>
    </source>
</reference>
<dbReference type="PROSITE" id="PS01081">
    <property type="entry name" value="HTH_TETR_1"/>
    <property type="match status" value="1"/>
</dbReference>
<organism evidence="6 7">
    <name type="scientific">candidate division WOR-3 bacterium</name>
    <dbReference type="NCBI Taxonomy" id="2052148"/>
    <lineage>
        <taxon>Bacteria</taxon>
        <taxon>Bacteria division WOR-3</taxon>
    </lineage>
</organism>
<dbReference type="Gene3D" id="1.10.357.10">
    <property type="entry name" value="Tetracycline Repressor, domain 2"/>
    <property type="match status" value="1"/>
</dbReference>
<dbReference type="SUPFAM" id="SSF46689">
    <property type="entry name" value="Homeodomain-like"/>
    <property type="match status" value="1"/>
</dbReference>
<dbReference type="GO" id="GO:0003700">
    <property type="term" value="F:DNA-binding transcription factor activity"/>
    <property type="evidence" value="ECO:0007669"/>
    <property type="project" value="TreeGrafter"/>
</dbReference>
<sequence length="100" mass="11126">MKTKSEDKRLALLKAAFAVVTEKGYFETTVDEVARRAGVAKGTVYLYFKDKPAIYIGLVDWLLEQALETIAAVAARPVSPRRRLEELFSTWATGMMSNPG</sequence>
<dbReference type="PANTHER" id="PTHR30055">
    <property type="entry name" value="HTH-TYPE TRANSCRIPTIONAL REGULATOR RUTR"/>
    <property type="match status" value="1"/>
</dbReference>
<feature type="DNA-binding region" description="H-T-H motif" evidence="4">
    <location>
        <begin position="29"/>
        <end position="48"/>
    </location>
</feature>
<dbReference type="EMBL" id="VGIR01000174">
    <property type="protein sequence ID" value="MBM3332922.1"/>
    <property type="molecule type" value="Genomic_DNA"/>
</dbReference>
<proteinExistence type="predicted"/>
<protein>
    <submittedName>
        <fullName evidence="6">TetR/AcrR family transcriptional regulator</fullName>
    </submittedName>
</protein>
<evidence type="ECO:0000256" key="2">
    <source>
        <dbReference type="ARBA" id="ARBA00023125"/>
    </source>
</evidence>
<dbReference type="InterPro" id="IPR009057">
    <property type="entry name" value="Homeodomain-like_sf"/>
</dbReference>
<keyword evidence="2 4" id="KW-0238">DNA-binding</keyword>
<evidence type="ECO:0000256" key="3">
    <source>
        <dbReference type="ARBA" id="ARBA00023163"/>
    </source>
</evidence>